<reference evidence="1" key="1">
    <citation type="submission" date="2021-05" db="EMBL/GenBank/DDBJ databases">
        <authorList>
            <person name="Alioto T."/>
            <person name="Alioto T."/>
            <person name="Gomez Garrido J."/>
        </authorList>
    </citation>
    <scope>NUCLEOTIDE SEQUENCE</scope>
</reference>
<sequence length="179" mass="19963">MDVRLPSVLASRRTTTLALLPWTFCTAPPSTPASTPFVRLTSWELHILRLACVLLPARTSSPKPRAICLTSSCSIWKMLLVCVVMCSKISPSCRRRNSTVHCTTLRRTREPTFTWSVVCSPLEIRRCESTGLSTEFQSRLVIASVRRTSSTTLLLICSVCMLPIPVCTLARPVTLWVKL</sequence>
<name>A0A8D8NSQ2_CULPI</name>
<protein>
    <submittedName>
        <fullName evidence="1">(northern house mosquito) hypothetical protein</fullName>
    </submittedName>
</protein>
<accession>A0A8D8NSQ2</accession>
<dbReference type="EMBL" id="HBUE01295293">
    <property type="protein sequence ID" value="CAG6576101.1"/>
    <property type="molecule type" value="Transcribed_RNA"/>
</dbReference>
<dbReference type="AlphaFoldDB" id="A0A8D8NSQ2"/>
<organism evidence="1">
    <name type="scientific">Culex pipiens</name>
    <name type="common">House mosquito</name>
    <dbReference type="NCBI Taxonomy" id="7175"/>
    <lineage>
        <taxon>Eukaryota</taxon>
        <taxon>Metazoa</taxon>
        <taxon>Ecdysozoa</taxon>
        <taxon>Arthropoda</taxon>
        <taxon>Hexapoda</taxon>
        <taxon>Insecta</taxon>
        <taxon>Pterygota</taxon>
        <taxon>Neoptera</taxon>
        <taxon>Endopterygota</taxon>
        <taxon>Diptera</taxon>
        <taxon>Nematocera</taxon>
        <taxon>Culicoidea</taxon>
        <taxon>Culicidae</taxon>
        <taxon>Culicinae</taxon>
        <taxon>Culicini</taxon>
        <taxon>Culex</taxon>
        <taxon>Culex</taxon>
    </lineage>
</organism>
<evidence type="ECO:0000313" key="1">
    <source>
        <dbReference type="EMBL" id="CAG6576099.1"/>
    </source>
</evidence>
<dbReference type="EMBL" id="HBUE01295292">
    <property type="protein sequence ID" value="CAG6576099.1"/>
    <property type="molecule type" value="Transcribed_RNA"/>
</dbReference>
<dbReference type="EMBL" id="HBUE01189484">
    <property type="protein sequence ID" value="CAG6524418.1"/>
    <property type="molecule type" value="Transcribed_RNA"/>
</dbReference>
<proteinExistence type="predicted"/>
<dbReference type="EMBL" id="HBUE01189485">
    <property type="protein sequence ID" value="CAG6524420.1"/>
    <property type="molecule type" value="Transcribed_RNA"/>
</dbReference>